<gene>
    <name evidence="5" type="ORF">K466DRAFT_37001</name>
</gene>
<evidence type="ECO:0000256" key="3">
    <source>
        <dbReference type="SAM" id="SignalP"/>
    </source>
</evidence>
<name>A0A5C3Q1F4_9APHY</name>
<evidence type="ECO:0000313" key="6">
    <source>
        <dbReference type="Proteomes" id="UP000308197"/>
    </source>
</evidence>
<dbReference type="PANTHER" id="PTHR13878:SF91">
    <property type="entry name" value="FAD BINDING DOMAIN PROTEIN (AFU_ORTHOLOGUE AFUA_6G12070)-RELATED"/>
    <property type="match status" value="1"/>
</dbReference>
<proteinExistence type="inferred from homology"/>
<evidence type="ECO:0000313" key="5">
    <source>
        <dbReference type="EMBL" id="TFK94018.1"/>
    </source>
</evidence>
<keyword evidence="6" id="KW-1185">Reference proteome</keyword>
<dbReference type="PANTHER" id="PTHR13878">
    <property type="entry name" value="GULONOLACTONE OXIDASE"/>
    <property type="match status" value="1"/>
</dbReference>
<dbReference type="InterPro" id="IPR006094">
    <property type="entry name" value="Oxid_FAD_bind_N"/>
</dbReference>
<sequence length="594" mass="64211">MVGKYASISILSFLLTWLGQRFTHTSEPRCRCLYGDSCWPSDDAFIKLAEQLSAPLIYPRPLALPCYSNPDSSACAAVHARWDDGTWRAEHPGATQHPNFEALITPSGEVDACYANSSIGSPCGQGSVPVIGVKALTLADVRITVKFAAEHNLKLVIKNTGHDFLGRSSGHGSFMLWTHHMKDIAVDEVFRPLGAPEGVYYEFALTIGAGVQWHEAYAAADNANRMIVGGISPGGSVGAAGGWLLGGGHSALSPTYGLGVDNVIQISLVTSTGDHLLANAHHHADLFWALRGGGGGTFGVITSVTYRTYPIVPTVLATMVVSVKSTELTDDVKTAFTELIRITTNLTDAGWGGYAMFDSTGDTRGFSLGALVPNVSWEEANRTIMPYFDYVKSLAMSLDSSDETWNGAFKVEGGTTTEWPSFWSLYKHLMPNTGQVGRNLELGSWLFPRDVLDGDHEHVAEVLLENPGLSYELIAGGAVSKVDPSSTGLNPAWRKAVVHAVFGITWPDGASAEEIQQLRGSLESKLTRVRALAPDSGAYLNEASLFEPDARHAFFGGHYEKLRAVKRKYDPTDLFLVTEGVGADEWDEQLRCRV</sequence>
<dbReference type="Pfam" id="PF08031">
    <property type="entry name" value="BBE"/>
    <property type="match status" value="1"/>
</dbReference>
<dbReference type="Gene3D" id="3.30.465.10">
    <property type="match status" value="2"/>
</dbReference>
<dbReference type="PROSITE" id="PS51387">
    <property type="entry name" value="FAD_PCMH"/>
    <property type="match status" value="1"/>
</dbReference>
<dbReference type="GO" id="GO:0071949">
    <property type="term" value="F:FAD binding"/>
    <property type="evidence" value="ECO:0007669"/>
    <property type="project" value="InterPro"/>
</dbReference>
<feature type="chain" id="PRO_5023087819" evidence="3">
    <location>
        <begin position="26"/>
        <end position="594"/>
    </location>
</feature>
<keyword evidence="2" id="KW-0560">Oxidoreductase</keyword>
<dbReference type="InterPro" id="IPR016169">
    <property type="entry name" value="FAD-bd_PCMH_sub2"/>
</dbReference>
<keyword evidence="3" id="KW-0732">Signal</keyword>
<dbReference type="InterPro" id="IPR050432">
    <property type="entry name" value="FAD-linked_Oxidoreductases_BP"/>
</dbReference>
<dbReference type="EMBL" id="ML210974">
    <property type="protein sequence ID" value="TFK94018.1"/>
    <property type="molecule type" value="Genomic_DNA"/>
</dbReference>
<dbReference type="InterPro" id="IPR036318">
    <property type="entry name" value="FAD-bd_PCMH-like_sf"/>
</dbReference>
<comment type="similarity">
    <text evidence="1">Belongs to the oxygen-dependent FAD-linked oxidoreductase family.</text>
</comment>
<dbReference type="InParanoid" id="A0A5C3Q1F4"/>
<dbReference type="InterPro" id="IPR016166">
    <property type="entry name" value="FAD-bd_PCMH"/>
</dbReference>
<organism evidence="5 6">
    <name type="scientific">Polyporus arcularius HHB13444</name>
    <dbReference type="NCBI Taxonomy" id="1314778"/>
    <lineage>
        <taxon>Eukaryota</taxon>
        <taxon>Fungi</taxon>
        <taxon>Dikarya</taxon>
        <taxon>Basidiomycota</taxon>
        <taxon>Agaricomycotina</taxon>
        <taxon>Agaricomycetes</taxon>
        <taxon>Polyporales</taxon>
        <taxon>Polyporaceae</taxon>
        <taxon>Polyporus</taxon>
    </lineage>
</organism>
<dbReference type="InterPro" id="IPR012951">
    <property type="entry name" value="BBE"/>
</dbReference>
<feature type="domain" description="FAD-binding PCMH-type" evidence="4">
    <location>
        <begin position="125"/>
        <end position="311"/>
    </location>
</feature>
<reference evidence="5 6" key="1">
    <citation type="journal article" date="2019" name="Nat. Ecol. Evol.">
        <title>Megaphylogeny resolves global patterns of mushroom evolution.</title>
        <authorList>
            <person name="Varga T."/>
            <person name="Krizsan K."/>
            <person name="Foldi C."/>
            <person name="Dima B."/>
            <person name="Sanchez-Garcia M."/>
            <person name="Sanchez-Ramirez S."/>
            <person name="Szollosi G.J."/>
            <person name="Szarkandi J.G."/>
            <person name="Papp V."/>
            <person name="Albert L."/>
            <person name="Andreopoulos W."/>
            <person name="Angelini C."/>
            <person name="Antonin V."/>
            <person name="Barry K.W."/>
            <person name="Bougher N.L."/>
            <person name="Buchanan P."/>
            <person name="Buyck B."/>
            <person name="Bense V."/>
            <person name="Catcheside P."/>
            <person name="Chovatia M."/>
            <person name="Cooper J."/>
            <person name="Damon W."/>
            <person name="Desjardin D."/>
            <person name="Finy P."/>
            <person name="Geml J."/>
            <person name="Haridas S."/>
            <person name="Hughes K."/>
            <person name="Justo A."/>
            <person name="Karasinski D."/>
            <person name="Kautmanova I."/>
            <person name="Kiss B."/>
            <person name="Kocsube S."/>
            <person name="Kotiranta H."/>
            <person name="LaButti K.M."/>
            <person name="Lechner B.E."/>
            <person name="Liimatainen K."/>
            <person name="Lipzen A."/>
            <person name="Lukacs Z."/>
            <person name="Mihaltcheva S."/>
            <person name="Morgado L.N."/>
            <person name="Niskanen T."/>
            <person name="Noordeloos M.E."/>
            <person name="Ohm R.A."/>
            <person name="Ortiz-Santana B."/>
            <person name="Ovrebo C."/>
            <person name="Racz N."/>
            <person name="Riley R."/>
            <person name="Savchenko A."/>
            <person name="Shiryaev A."/>
            <person name="Soop K."/>
            <person name="Spirin V."/>
            <person name="Szebenyi C."/>
            <person name="Tomsovsky M."/>
            <person name="Tulloss R.E."/>
            <person name="Uehling J."/>
            <person name="Grigoriev I.V."/>
            <person name="Vagvolgyi C."/>
            <person name="Papp T."/>
            <person name="Martin F.M."/>
            <person name="Miettinen O."/>
            <person name="Hibbett D.S."/>
            <person name="Nagy L.G."/>
        </authorList>
    </citation>
    <scope>NUCLEOTIDE SEQUENCE [LARGE SCALE GENOMIC DNA]</scope>
    <source>
        <strain evidence="5 6">HHB13444</strain>
    </source>
</reference>
<dbReference type="Pfam" id="PF01565">
    <property type="entry name" value="FAD_binding_4"/>
    <property type="match status" value="1"/>
</dbReference>
<dbReference type="SUPFAM" id="SSF56176">
    <property type="entry name" value="FAD-binding/transporter-associated domain-like"/>
    <property type="match status" value="1"/>
</dbReference>
<protein>
    <submittedName>
        <fullName evidence="5">FAD-binding domain-containing protein</fullName>
    </submittedName>
</protein>
<evidence type="ECO:0000256" key="2">
    <source>
        <dbReference type="ARBA" id="ARBA00023002"/>
    </source>
</evidence>
<feature type="signal peptide" evidence="3">
    <location>
        <begin position="1"/>
        <end position="25"/>
    </location>
</feature>
<evidence type="ECO:0000259" key="4">
    <source>
        <dbReference type="PROSITE" id="PS51387"/>
    </source>
</evidence>
<accession>A0A5C3Q1F4</accession>
<dbReference type="GO" id="GO:0016491">
    <property type="term" value="F:oxidoreductase activity"/>
    <property type="evidence" value="ECO:0007669"/>
    <property type="project" value="UniProtKB-KW"/>
</dbReference>
<dbReference type="Proteomes" id="UP000308197">
    <property type="component" value="Unassembled WGS sequence"/>
</dbReference>
<dbReference type="AlphaFoldDB" id="A0A5C3Q1F4"/>
<evidence type="ECO:0000256" key="1">
    <source>
        <dbReference type="ARBA" id="ARBA00005466"/>
    </source>
</evidence>
<dbReference type="STRING" id="1314778.A0A5C3Q1F4"/>